<organism evidence="2">
    <name type="scientific">uncultured Mycobacterium sp</name>
    <dbReference type="NCBI Taxonomy" id="171292"/>
    <lineage>
        <taxon>Bacteria</taxon>
        <taxon>Bacillati</taxon>
        <taxon>Actinomycetota</taxon>
        <taxon>Actinomycetes</taxon>
        <taxon>Mycobacteriales</taxon>
        <taxon>Mycobacteriaceae</taxon>
        <taxon>Mycobacterium</taxon>
        <taxon>environmental samples</taxon>
    </lineage>
</organism>
<sequence length="107" mass="11351">MRAAAGRPARGDRPNSLQRQRHGAPKDAVAKVNCDLNADTEGSASATYTLVADNAALDKALSDTIAGPAPKRVNAARGCCGVHGIWFSREPARLWLRRSLTVRGGRS</sequence>
<evidence type="ECO:0000256" key="1">
    <source>
        <dbReference type="SAM" id="MobiDB-lite"/>
    </source>
</evidence>
<evidence type="ECO:0000313" key="2">
    <source>
        <dbReference type="EMBL" id="SBS77713.1"/>
    </source>
</evidence>
<dbReference type="EMBL" id="FLQS01000042">
    <property type="protein sequence ID" value="SBS77713.1"/>
    <property type="molecule type" value="Genomic_DNA"/>
</dbReference>
<gene>
    <name evidence="2" type="ORF">MHPYR_470047</name>
</gene>
<dbReference type="AlphaFoldDB" id="A0A1Y5PGE4"/>
<proteinExistence type="predicted"/>
<feature type="region of interest" description="Disordered" evidence="1">
    <location>
        <begin position="1"/>
        <end position="28"/>
    </location>
</feature>
<protein>
    <submittedName>
        <fullName evidence="2">Uncharacterized protein</fullName>
    </submittedName>
</protein>
<reference evidence="2" key="1">
    <citation type="submission" date="2016-03" db="EMBL/GenBank/DDBJ databases">
        <authorList>
            <person name="Ploux O."/>
        </authorList>
    </citation>
    <scope>NUCLEOTIDE SEQUENCE</scope>
    <source>
        <strain evidence="2">UC10</strain>
    </source>
</reference>
<accession>A0A1Y5PGE4</accession>
<name>A0A1Y5PGE4_9MYCO</name>